<evidence type="ECO:0000313" key="4">
    <source>
        <dbReference type="WBParaSite" id="PTRK_0001564400.1"/>
    </source>
</evidence>
<dbReference type="WBParaSite" id="PTRK_0001564400.1">
    <property type="protein sequence ID" value="PTRK_0001564400.1"/>
    <property type="gene ID" value="PTRK_0001564400"/>
</dbReference>
<proteinExistence type="predicted"/>
<feature type="compositionally biased region" description="Polar residues" evidence="1">
    <location>
        <begin position="73"/>
        <end position="86"/>
    </location>
</feature>
<feature type="region of interest" description="Disordered" evidence="1">
    <location>
        <begin position="56"/>
        <end position="92"/>
    </location>
</feature>
<feature type="compositionally biased region" description="Low complexity" evidence="1">
    <location>
        <begin position="137"/>
        <end position="148"/>
    </location>
</feature>
<feature type="region of interest" description="Disordered" evidence="1">
    <location>
        <begin position="124"/>
        <end position="170"/>
    </location>
</feature>
<feature type="chain" id="PRO_5005892634" evidence="2">
    <location>
        <begin position="26"/>
        <end position="170"/>
    </location>
</feature>
<reference evidence="4" key="1">
    <citation type="submission" date="2017-02" db="UniProtKB">
        <authorList>
            <consortium name="WormBaseParasite"/>
        </authorList>
    </citation>
    <scope>IDENTIFICATION</scope>
</reference>
<protein>
    <submittedName>
        <fullName evidence="4">Uncharacterized protein</fullName>
    </submittedName>
</protein>
<dbReference type="AlphaFoldDB" id="A0A0N5A1Z8"/>
<name>A0A0N5A1Z8_PARTI</name>
<evidence type="ECO:0000256" key="1">
    <source>
        <dbReference type="SAM" id="MobiDB-lite"/>
    </source>
</evidence>
<evidence type="ECO:0000256" key="2">
    <source>
        <dbReference type="SAM" id="SignalP"/>
    </source>
</evidence>
<feature type="signal peptide" evidence="2">
    <location>
        <begin position="1"/>
        <end position="25"/>
    </location>
</feature>
<dbReference type="Proteomes" id="UP000038045">
    <property type="component" value="Unplaced"/>
</dbReference>
<sequence length="170" mass="19546">MIEALCVVLTFLVFYFLHQPQDSLGIVKLYREFVHLPCVPRCYHNCDDVNELATNNSMSKKNKRSSSDDKLILNTSGDMSEQQPIKESNVKEKPIVKEKPMPIIIEKSVVVEKPKEEIIKRVKSKEEKIEKSKPETTKSSTSKSTLKTAIDDSSKERSVYLQQTLRHHLK</sequence>
<feature type="compositionally biased region" description="Basic and acidic residues" evidence="1">
    <location>
        <begin position="124"/>
        <end position="136"/>
    </location>
</feature>
<evidence type="ECO:0000313" key="3">
    <source>
        <dbReference type="Proteomes" id="UP000038045"/>
    </source>
</evidence>
<accession>A0A0N5A1Z8</accession>
<keyword evidence="2" id="KW-0732">Signal</keyword>
<feature type="compositionally biased region" description="Basic and acidic residues" evidence="1">
    <location>
        <begin position="149"/>
        <end position="158"/>
    </location>
</feature>
<organism evidence="3 4">
    <name type="scientific">Parastrongyloides trichosuri</name>
    <name type="common">Possum-specific nematode worm</name>
    <dbReference type="NCBI Taxonomy" id="131310"/>
    <lineage>
        <taxon>Eukaryota</taxon>
        <taxon>Metazoa</taxon>
        <taxon>Ecdysozoa</taxon>
        <taxon>Nematoda</taxon>
        <taxon>Chromadorea</taxon>
        <taxon>Rhabditida</taxon>
        <taxon>Tylenchina</taxon>
        <taxon>Panagrolaimomorpha</taxon>
        <taxon>Strongyloidoidea</taxon>
        <taxon>Strongyloididae</taxon>
        <taxon>Parastrongyloides</taxon>
    </lineage>
</organism>
<keyword evidence="3" id="KW-1185">Reference proteome</keyword>